<keyword evidence="3" id="KW-1185">Reference proteome</keyword>
<evidence type="ECO:0000313" key="2">
    <source>
        <dbReference type="EMBL" id="KIM99933.1"/>
    </source>
</evidence>
<organism evidence="2 3">
    <name type="scientific">Oidiodendron maius (strain Zn)</name>
    <dbReference type="NCBI Taxonomy" id="913774"/>
    <lineage>
        <taxon>Eukaryota</taxon>
        <taxon>Fungi</taxon>
        <taxon>Dikarya</taxon>
        <taxon>Ascomycota</taxon>
        <taxon>Pezizomycotina</taxon>
        <taxon>Leotiomycetes</taxon>
        <taxon>Leotiomycetes incertae sedis</taxon>
        <taxon>Myxotrichaceae</taxon>
        <taxon>Oidiodendron</taxon>
    </lineage>
</organism>
<reference evidence="3" key="2">
    <citation type="submission" date="2015-01" db="EMBL/GenBank/DDBJ databases">
        <title>Evolutionary Origins and Diversification of the Mycorrhizal Mutualists.</title>
        <authorList>
            <consortium name="DOE Joint Genome Institute"/>
            <consortium name="Mycorrhizal Genomics Consortium"/>
            <person name="Kohler A."/>
            <person name="Kuo A."/>
            <person name="Nagy L.G."/>
            <person name="Floudas D."/>
            <person name="Copeland A."/>
            <person name="Barry K.W."/>
            <person name="Cichocki N."/>
            <person name="Veneault-Fourrey C."/>
            <person name="LaButti K."/>
            <person name="Lindquist E.A."/>
            <person name="Lipzen A."/>
            <person name="Lundell T."/>
            <person name="Morin E."/>
            <person name="Murat C."/>
            <person name="Riley R."/>
            <person name="Ohm R."/>
            <person name="Sun H."/>
            <person name="Tunlid A."/>
            <person name="Henrissat B."/>
            <person name="Grigoriev I.V."/>
            <person name="Hibbett D.S."/>
            <person name="Martin F."/>
        </authorList>
    </citation>
    <scope>NUCLEOTIDE SEQUENCE [LARGE SCALE GENOMIC DNA]</scope>
    <source>
        <strain evidence="3">Zn</strain>
    </source>
</reference>
<feature type="chain" id="PRO_5013017479" evidence="1">
    <location>
        <begin position="16"/>
        <end position="86"/>
    </location>
</feature>
<keyword evidence="1" id="KW-0732">Signal</keyword>
<reference evidence="2 3" key="1">
    <citation type="submission" date="2014-04" db="EMBL/GenBank/DDBJ databases">
        <authorList>
            <consortium name="DOE Joint Genome Institute"/>
            <person name="Kuo A."/>
            <person name="Martino E."/>
            <person name="Perotto S."/>
            <person name="Kohler A."/>
            <person name="Nagy L.G."/>
            <person name="Floudas D."/>
            <person name="Copeland A."/>
            <person name="Barry K.W."/>
            <person name="Cichocki N."/>
            <person name="Veneault-Fourrey C."/>
            <person name="LaButti K."/>
            <person name="Lindquist E.A."/>
            <person name="Lipzen A."/>
            <person name="Lundell T."/>
            <person name="Morin E."/>
            <person name="Murat C."/>
            <person name="Sun H."/>
            <person name="Tunlid A."/>
            <person name="Henrissat B."/>
            <person name="Grigoriev I.V."/>
            <person name="Hibbett D.S."/>
            <person name="Martin F."/>
            <person name="Nordberg H.P."/>
            <person name="Cantor M.N."/>
            <person name="Hua S.X."/>
        </authorList>
    </citation>
    <scope>NUCLEOTIDE SEQUENCE [LARGE SCALE GENOMIC DNA]</scope>
    <source>
        <strain evidence="2 3">Zn</strain>
    </source>
</reference>
<dbReference type="OrthoDB" id="10569227at2759"/>
<accession>A0A0C3CLN7</accession>
<protein>
    <submittedName>
        <fullName evidence="2">Uncharacterized protein</fullName>
    </submittedName>
</protein>
<dbReference type="HOGENOM" id="CLU_2498436_0_0_1"/>
<name>A0A0C3CLN7_OIDMZ</name>
<dbReference type="InParanoid" id="A0A0C3CLN7"/>
<dbReference type="AlphaFoldDB" id="A0A0C3CLN7"/>
<gene>
    <name evidence="2" type="ORF">OIDMADRAFT_19822</name>
</gene>
<proteinExistence type="predicted"/>
<sequence length="86" mass="9205">MRVLHTIPFITIAVAITGISENPATKPLGKRTSCFLFNYPPGTCVDTTTEDSCPEGILIEGLCPGPNNEICCFNAPNECYTYCTGG</sequence>
<dbReference type="EMBL" id="KN832878">
    <property type="protein sequence ID" value="KIM99933.1"/>
    <property type="molecule type" value="Genomic_DNA"/>
</dbReference>
<dbReference type="Proteomes" id="UP000054321">
    <property type="component" value="Unassembled WGS sequence"/>
</dbReference>
<evidence type="ECO:0000256" key="1">
    <source>
        <dbReference type="SAM" id="SignalP"/>
    </source>
</evidence>
<evidence type="ECO:0000313" key="3">
    <source>
        <dbReference type="Proteomes" id="UP000054321"/>
    </source>
</evidence>
<feature type="signal peptide" evidence="1">
    <location>
        <begin position="1"/>
        <end position="15"/>
    </location>
</feature>